<dbReference type="Pfam" id="PF13585">
    <property type="entry name" value="CHU_C"/>
    <property type="match status" value="1"/>
</dbReference>
<gene>
    <name evidence="1" type="ORF">Hsw_PA0177</name>
</gene>
<dbReference type="PATRIC" id="fig|1227739.3.peg.204"/>
<dbReference type="AlphaFoldDB" id="W8F116"/>
<evidence type="ECO:0008006" key="3">
    <source>
        <dbReference type="Google" id="ProtNLM"/>
    </source>
</evidence>
<sequence length="392" mass="42554">MDHAKPQCRAHKVRYWGRRYAPYLPGRLGLTARQELISASSTTTSAPKQRGHPGGMLREQTVAWQYCSGGKENNGSASAHVSSRLLWDGGTGAAAPHAGAKVPATLLFGGSSGGVICRGGDICLGVLARRKQPLALVLDQHQHRARQLGHVLHDQPGAPGSPQQPADLGQPGRLFPLVPSHRQRSLHYLRLLRPRRYRLQCADSVLTVSQSGTYSVLVTYGGGCQQSARHLVRLLPTLPTLSLGADTTACAGADVLLRPSFPARLLAAPVTYHWSTGATTPTLRVQQAGTYSLQVITRCGVQTASRQVTFTPCLTVPNIITPNADGYNDEFKVDGLQGAWTLCLFNRWGRKVYETATYRNDWGREAAPGVYYYQLSQPAAGAVYRGWLTVIR</sequence>
<proteinExistence type="predicted"/>
<dbReference type="EMBL" id="CP007144">
    <property type="protein sequence ID" value="AHJ95510.1"/>
    <property type="molecule type" value="Genomic_DNA"/>
</dbReference>
<keyword evidence="1" id="KW-0614">Plasmid</keyword>
<evidence type="ECO:0000313" key="1">
    <source>
        <dbReference type="EMBL" id="AHJ95510.1"/>
    </source>
</evidence>
<evidence type="ECO:0000313" key="2">
    <source>
        <dbReference type="Proteomes" id="UP000019423"/>
    </source>
</evidence>
<dbReference type="HOGENOM" id="CLU_703528_0_0_10"/>
<dbReference type="Proteomes" id="UP000019423">
    <property type="component" value="Plasmid pHsw1"/>
</dbReference>
<geneLocation type="plasmid" evidence="1 2">
    <name>pHsw1</name>
</geneLocation>
<name>W8F116_9BACT</name>
<dbReference type="KEGG" id="hsw:Hsw_PA0177"/>
<dbReference type="eggNOG" id="COG3291">
    <property type="taxonomic scope" value="Bacteria"/>
</dbReference>
<accession>W8F116</accession>
<keyword evidence="2" id="KW-1185">Reference proteome</keyword>
<organism evidence="1 2">
    <name type="scientific">Hymenobacter swuensis DY53</name>
    <dbReference type="NCBI Taxonomy" id="1227739"/>
    <lineage>
        <taxon>Bacteria</taxon>
        <taxon>Pseudomonadati</taxon>
        <taxon>Bacteroidota</taxon>
        <taxon>Cytophagia</taxon>
        <taxon>Cytophagales</taxon>
        <taxon>Hymenobacteraceae</taxon>
        <taxon>Hymenobacter</taxon>
    </lineage>
</organism>
<reference evidence="1 2" key="1">
    <citation type="submission" date="2014-01" db="EMBL/GenBank/DDBJ databases">
        <title>Complete sequence of plasmid1 of ionizing-radiation resistance bacterium Hymenobacter swuensis DY53.</title>
        <authorList>
            <person name="Jung J.-H."/>
            <person name="Jeong S.-W."/>
            <person name="Joe M.-H."/>
            <person name="Cho y.-j."/>
            <person name="Kim M.-K."/>
            <person name="Lim S.-Y."/>
        </authorList>
    </citation>
    <scope>NUCLEOTIDE SEQUENCE [LARGE SCALE GENOMIC DNA]</scope>
    <source>
        <strain evidence="1 2">DY53</strain>
        <plasmid evidence="1 2">pHsw1</plasmid>
    </source>
</reference>
<protein>
    <recommendedName>
        <fullName evidence="3">Gliding motility-associated C-terminal domain-containing protein</fullName>
    </recommendedName>
</protein>